<dbReference type="Pfam" id="PF03965">
    <property type="entry name" value="Penicillinase_R"/>
    <property type="match status" value="1"/>
</dbReference>
<dbReference type="InterPro" id="IPR036388">
    <property type="entry name" value="WH-like_DNA-bd_sf"/>
</dbReference>
<dbReference type="KEGG" id="gfe:Gferi_22160"/>
<dbReference type="AlphaFoldDB" id="A0A1D8GM59"/>
<keyword evidence="3" id="KW-0238">DNA-binding</keyword>
<dbReference type="PIRSF" id="PIRSF019455">
    <property type="entry name" value="CopR_AtkY"/>
    <property type="match status" value="1"/>
</dbReference>
<dbReference type="SUPFAM" id="SSF46785">
    <property type="entry name" value="Winged helix' DNA-binding domain"/>
    <property type="match status" value="1"/>
</dbReference>
<dbReference type="OrthoDB" id="9795583at2"/>
<evidence type="ECO:0000256" key="1">
    <source>
        <dbReference type="ARBA" id="ARBA00011046"/>
    </source>
</evidence>
<dbReference type="InterPro" id="IPR005650">
    <property type="entry name" value="BlaI_family"/>
</dbReference>
<dbReference type="Proteomes" id="UP000095743">
    <property type="component" value="Chromosome"/>
</dbReference>
<dbReference type="Gene3D" id="1.10.10.10">
    <property type="entry name" value="Winged helix-like DNA-binding domain superfamily/Winged helix DNA-binding domain"/>
    <property type="match status" value="1"/>
</dbReference>
<dbReference type="Gene3D" id="1.10.4040.10">
    <property type="entry name" value="Penicillinase repressor domain"/>
    <property type="match status" value="1"/>
</dbReference>
<organism evidence="5 6">
    <name type="scientific">Geosporobacter ferrireducens</name>
    <dbReference type="NCBI Taxonomy" id="1424294"/>
    <lineage>
        <taxon>Bacteria</taxon>
        <taxon>Bacillati</taxon>
        <taxon>Bacillota</taxon>
        <taxon>Clostridia</taxon>
        <taxon>Peptostreptococcales</taxon>
        <taxon>Thermotaleaceae</taxon>
        <taxon>Geosporobacter</taxon>
    </lineage>
</organism>
<dbReference type="InterPro" id="IPR036390">
    <property type="entry name" value="WH_DNA-bd_sf"/>
</dbReference>
<evidence type="ECO:0000313" key="5">
    <source>
        <dbReference type="EMBL" id="AOT72006.1"/>
    </source>
</evidence>
<accession>A0A1D8GM59</accession>
<evidence type="ECO:0000313" key="6">
    <source>
        <dbReference type="Proteomes" id="UP000095743"/>
    </source>
</evidence>
<keyword evidence="2" id="KW-0805">Transcription regulation</keyword>
<reference evidence="5 6" key="1">
    <citation type="submission" date="2016-09" db="EMBL/GenBank/DDBJ databases">
        <title>Genomic analysis reveals versatility of anaerobic energy metabolism of Geosporobacter ferrireducens IRF9 of phylum Firmicutes.</title>
        <authorList>
            <person name="Kim S.-J."/>
        </authorList>
    </citation>
    <scope>NUCLEOTIDE SEQUENCE [LARGE SCALE GENOMIC DNA]</scope>
    <source>
        <strain evidence="5 6">IRF9</strain>
    </source>
</reference>
<keyword evidence="4" id="KW-0804">Transcription</keyword>
<proteinExistence type="inferred from homology"/>
<evidence type="ECO:0000256" key="3">
    <source>
        <dbReference type="ARBA" id="ARBA00023125"/>
    </source>
</evidence>
<comment type="similarity">
    <text evidence="1">Belongs to the BlaI transcriptional regulatory family.</text>
</comment>
<keyword evidence="6" id="KW-1185">Reference proteome</keyword>
<sequence>MKIKLFDSELKVMEVLWREGNLTAGQLALILKEETGWNRNTTYTVIKKCIDKGAIERLEPNFICKALISKEEVQEQETTELINKMFEGSPERFFATYINEKNLTKKQIDKLKQIVDKLK</sequence>
<dbReference type="EMBL" id="CP017269">
    <property type="protein sequence ID" value="AOT72006.1"/>
    <property type="molecule type" value="Genomic_DNA"/>
</dbReference>
<name>A0A1D8GM59_9FIRM</name>
<evidence type="ECO:0000256" key="2">
    <source>
        <dbReference type="ARBA" id="ARBA00023015"/>
    </source>
</evidence>
<dbReference type="GO" id="GO:0003677">
    <property type="term" value="F:DNA binding"/>
    <property type="evidence" value="ECO:0007669"/>
    <property type="project" value="UniProtKB-KW"/>
</dbReference>
<dbReference type="RefSeq" id="WP_069980321.1">
    <property type="nucleotide sequence ID" value="NZ_CP017269.1"/>
</dbReference>
<dbReference type="STRING" id="1424294.Gferi_22160"/>
<dbReference type="GO" id="GO:0045892">
    <property type="term" value="P:negative regulation of DNA-templated transcription"/>
    <property type="evidence" value="ECO:0007669"/>
    <property type="project" value="InterPro"/>
</dbReference>
<protein>
    <submittedName>
        <fullName evidence="5">BlaI family transcriptional regulator</fullName>
    </submittedName>
</protein>
<evidence type="ECO:0000256" key="4">
    <source>
        <dbReference type="ARBA" id="ARBA00023163"/>
    </source>
</evidence>
<gene>
    <name evidence="5" type="ORF">Gferi_22160</name>
</gene>